<dbReference type="GO" id="GO:0000976">
    <property type="term" value="F:transcription cis-regulatory region binding"/>
    <property type="evidence" value="ECO:0007669"/>
    <property type="project" value="InterPro"/>
</dbReference>
<dbReference type="OrthoDB" id="4940293at2759"/>
<dbReference type="GeneID" id="62195432"/>
<evidence type="ECO:0000259" key="5">
    <source>
        <dbReference type="PROSITE" id="PS50217"/>
    </source>
</evidence>
<dbReference type="EMBL" id="CP064813">
    <property type="protein sequence ID" value="QPG74698.1"/>
    <property type="molecule type" value="Genomic_DNA"/>
</dbReference>
<keyword evidence="7" id="KW-1185">Reference proteome</keyword>
<name>A0A875S161_EENNA</name>
<dbReference type="KEGG" id="bnn:FOA43_002031"/>
<gene>
    <name evidence="6" type="ORF">FOA43_002031</name>
</gene>
<dbReference type="InterPro" id="IPR050936">
    <property type="entry name" value="AP-1-like"/>
</dbReference>
<keyword evidence="2" id="KW-0539">Nucleus</keyword>
<dbReference type="PROSITE" id="PS50217">
    <property type="entry name" value="BZIP"/>
    <property type="match status" value="1"/>
</dbReference>
<dbReference type="Gene3D" id="1.20.5.170">
    <property type="match status" value="1"/>
</dbReference>
<evidence type="ECO:0000313" key="6">
    <source>
        <dbReference type="EMBL" id="QPG74698.1"/>
    </source>
</evidence>
<keyword evidence="3" id="KW-0175">Coiled coil</keyword>
<feature type="coiled-coil region" evidence="3">
    <location>
        <begin position="132"/>
        <end position="173"/>
    </location>
</feature>
<comment type="subcellular location">
    <subcellularLocation>
        <location evidence="1">Nucleus</location>
    </subcellularLocation>
</comment>
<dbReference type="PROSITE" id="PS00036">
    <property type="entry name" value="BZIP_BASIC"/>
    <property type="match status" value="1"/>
</dbReference>
<dbReference type="RefSeq" id="XP_038778263.1">
    <property type="nucleotide sequence ID" value="XM_038922335.1"/>
</dbReference>
<protein>
    <recommendedName>
        <fullName evidence="5">BZIP domain-containing protein</fullName>
    </recommendedName>
</protein>
<dbReference type="AlphaFoldDB" id="A0A875S161"/>
<reference evidence="6" key="1">
    <citation type="submission" date="2020-10" db="EMBL/GenBank/DDBJ databases">
        <authorList>
            <person name="Roach M.J.R."/>
        </authorList>
    </citation>
    <scope>NUCLEOTIDE SEQUENCE</scope>
    <source>
        <strain evidence="6">CBS 1945</strain>
    </source>
</reference>
<organism evidence="6 7">
    <name type="scientific">Eeniella nana</name>
    <name type="common">Yeast</name>
    <name type="synonym">Brettanomyces nanus</name>
    <dbReference type="NCBI Taxonomy" id="13502"/>
    <lineage>
        <taxon>Eukaryota</taxon>
        <taxon>Fungi</taxon>
        <taxon>Dikarya</taxon>
        <taxon>Ascomycota</taxon>
        <taxon>Saccharomycotina</taxon>
        <taxon>Pichiomycetes</taxon>
        <taxon>Pichiales</taxon>
        <taxon>Pichiaceae</taxon>
        <taxon>Brettanomyces</taxon>
    </lineage>
</organism>
<evidence type="ECO:0000256" key="4">
    <source>
        <dbReference type="SAM" id="MobiDB-lite"/>
    </source>
</evidence>
<feature type="compositionally biased region" description="Polar residues" evidence="4">
    <location>
        <begin position="14"/>
        <end position="24"/>
    </location>
</feature>
<dbReference type="InterPro" id="IPR046347">
    <property type="entry name" value="bZIP_sf"/>
</dbReference>
<dbReference type="SMART" id="SM00338">
    <property type="entry name" value="BRLZ"/>
    <property type="match status" value="1"/>
</dbReference>
<accession>A0A875S161</accession>
<evidence type="ECO:0000256" key="3">
    <source>
        <dbReference type="SAM" id="Coils"/>
    </source>
</evidence>
<dbReference type="InterPro" id="IPR004827">
    <property type="entry name" value="bZIP"/>
</dbReference>
<evidence type="ECO:0000313" key="7">
    <source>
        <dbReference type="Proteomes" id="UP000662931"/>
    </source>
</evidence>
<dbReference type="SUPFAM" id="SSF57959">
    <property type="entry name" value="Leucine zipper domain"/>
    <property type="match status" value="1"/>
</dbReference>
<proteinExistence type="predicted"/>
<dbReference type="GO" id="GO:0090575">
    <property type="term" value="C:RNA polymerase II transcription regulator complex"/>
    <property type="evidence" value="ECO:0007669"/>
    <property type="project" value="TreeGrafter"/>
</dbReference>
<dbReference type="CDD" id="cd14688">
    <property type="entry name" value="bZIP_YAP"/>
    <property type="match status" value="1"/>
</dbReference>
<feature type="region of interest" description="Disordered" evidence="4">
    <location>
        <begin position="1"/>
        <end position="105"/>
    </location>
</feature>
<feature type="compositionally biased region" description="Polar residues" evidence="4">
    <location>
        <begin position="63"/>
        <end position="73"/>
    </location>
</feature>
<dbReference type="Proteomes" id="UP000662931">
    <property type="component" value="Chromosome 2"/>
</dbReference>
<evidence type="ECO:0000256" key="1">
    <source>
        <dbReference type="ARBA" id="ARBA00004123"/>
    </source>
</evidence>
<evidence type="ECO:0000256" key="2">
    <source>
        <dbReference type="ARBA" id="ARBA00023242"/>
    </source>
</evidence>
<feature type="compositionally biased region" description="Low complexity" evidence="4">
    <location>
        <begin position="82"/>
        <end position="101"/>
    </location>
</feature>
<dbReference type="PANTHER" id="PTHR40621:SF8">
    <property type="entry name" value="AP-1-LIKE TRANSCRIPTION FACTOR YAP3"/>
    <property type="match status" value="1"/>
</dbReference>
<feature type="domain" description="BZIP" evidence="5">
    <location>
        <begin position="114"/>
        <end position="177"/>
    </location>
</feature>
<sequence>MDHRQYFPMFSPESIGSSLLSTFDQQPQTPQPQTSLSTDLQSSKDLQSSTLQSSTQLTAQTTFEDPSFSTSMGSEGEFSPVSADSSTGGTSGTSGASGASGPEAALDRRKLTDNQLYQRRKAQNRAAQRAFRERKEGKLRELSAKLDMAESEKRELQKQLQDLKQKNSMLDMENKLLHKDSTSPPQHLSPSNGSFAFPQFTREKFIEGSVDMNKHIWNDDMLGSKRYDVDHTSLLTASAVWDYLVEFGKMNEEIEVDIPGIMNDLKGKEVCHGYGPAYSLGLVTATLKKHIIK</sequence>
<dbReference type="GO" id="GO:0001228">
    <property type="term" value="F:DNA-binding transcription activator activity, RNA polymerase II-specific"/>
    <property type="evidence" value="ECO:0007669"/>
    <property type="project" value="TreeGrafter"/>
</dbReference>
<feature type="compositionally biased region" description="Low complexity" evidence="4">
    <location>
        <begin position="25"/>
        <end position="62"/>
    </location>
</feature>
<dbReference type="PANTHER" id="PTHR40621">
    <property type="entry name" value="TRANSCRIPTION FACTOR KAPC-RELATED"/>
    <property type="match status" value="1"/>
</dbReference>